<comment type="caution">
    <text evidence="1">The sequence shown here is derived from an EMBL/GenBank/DDBJ whole genome shotgun (WGS) entry which is preliminary data.</text>
</comment>
<dbReference type="Proteomes" id="UP000252355">
    <property type="component" value="Unassembled WGS sequence"/>
</dbReference>
<protein>
    <submittedName>
        <fullName evidence="1">Uncharacterized protein</fullName>
    </submittedName>
</protein>
<gene>
    <name evidence="1" type="ORF">OZSIB_4036</name>
</gene>
<reference evidence="1 2" key="1">
    <citation type="submission" date="2018-05" db="EMBL/GenBank/DDBJ databases">
        <title>A metagenomic window into the 2 km-deep terrestrial subsurface aquifer revealed taxonomically and functionally diverse microbial community comprising novel uncultured bacterial lineages.</title>
        <authorList>
            <person name="Kadnikov V.V."/>
            <person name="Mardanov A.V."/>
            <person name="Beletsky A.V."/>
            <person name="Banks D."/>
            <person name="Pimenov N.V."/>
            <person name="Frank Y.A."/>
            <person name="Karnachuk O.V."/>
            <person name="Ravin N.V."/>
        </authorList>
    </citation>
    <scope>NUCLEOTIDE SEQUENCE [LARGE SCALE GENOMIC DNA]</scope>
    <source>
        <strain evidence="1">BY5</strain>
    </source>
</reference>
<name>A0A367ZR94_9BACT</name>
<organism evidence="1 2">
    <name type="scientific">Candidatus Ozemobacter sibiricus</name>
    <dbReference type="NCBI Taxonomy" id="2268124"/>
    <lineage>
        <taxon>Bacteria</taxon>
        <taxon>Candidatus Ozemobacteria</taxon>
        <taxon>Candidatus Ozemobacterales</taxon>
        <taxon>Candidatus Ozemobacteraceae</taxon>
        <taxon>Candidatus Ozemobacter</taxon>
    </lineage>
</organism>
<sequence>MIELLFVVGMIVLLSGTIYQIIRNVQKSFLHARNKLDILQTTRIIMSGIRNELRNAIDKPQVINGRLNIPIGPKETVQYFFDENRRLFRGKKESISAPDPSPDEMRPFLFDDGQILKFEYDSSYRDSNAFVESELTLNSKVWFKVTMTILYTDKYKSLSEAEKKKIMEDPSDPRVKNFFMVITPRKVNWLLQATQ</sequence>
<dbReference type="EMBL" id="QOQW01000010">
    <property type="protein sequence ID" value="RCK79882.1"/>
    <property type="molecule type" value="Genomic_DNA"/>
</dbReference>
<accession>A0A367ZR94</accession>
<evidence type="ECO:0000313" key="2">
    <source>
        <dbReference type="Proteomes" id="UP000252355"/>
    </source>
</evidence>
<proteinExistence type="predicted"/>
<evidence type="ECO:0000313" key="1">
    <source>
        <dbReference type="EMBL" id="RCK79882.1"/>
    </source>
</evidence>
<dbReference type="AlphaFoldDB" id="A0A367ZR94"/>